<keyword evidence="3" id="KW-1185">Reference proteome</keyword>
<comment type="caution">
    <text evidence="2">The sequence shown here is derived from an EMBL/GenBank/DDBJ whole genome shotgun (WGS) entry which is preliminary data.</text>
</comment>
<evidence type="ECO:0000313" key="3">
    <source>
        <dbReference type="Proteomes" id="UP000535020"/>
    </source>
</evidence>
<evidence type="ECO:0008006" key="4">
    <source>
        <dbReference type="Google" id="ProtNLM"/>
    </source>
</evidence>
<accession>A0A7Y9C6V5</accession>
<proteinExistence type="predicted"/>
<sequence>MKTLAIQTLIYDEDCPLCRAYSGAFVKAGMLDDNGKRPYSELTACEFIDYKRAANEIALVDNVNKKTIYGIDSLLAVIGASFPIIEKIGHFAPIHFLLTKLYRFISYNRKVIMPNPKSAKNHVQCLPDFNIRYRILYIVFATFATSATLYAYTDMLPPLGKGNFLTEWNLAFGQILFQAIFLIRKDLHTVLDYIGNLVTVSLFGSLLLTPMLIISEFSFIGEFVSINYFAVVATIMFIEHFRRVELLQLSKLLCVTWVLYRIGFLAAITFFNF</sequence>
<organism evidence="2 3">
    <name type="scientific">Flavobacterium agri</name>
    <dbReference type="NCBI Taxonomy" id="2743471"/>
    <lineage>
        <taxon>Bacteria</taxon>
        <taxon>Pseudomonadati</taxon>
        <taxon>Bacteroidota</taxon>
        <taxon>Flavobacteriia</taxon>
        <taxon>Flavobacteriales</taxon>
        <taxon>Flavobacteriaceae</taxon>
        <taxon>Flavobacterium</taxon>
    </lineage>
</organism>
<feature type="transmembrane region" description="Helical" evidence="1">
    <location>
        <begin position="135"/>
        <end position="153"/>
    </location>
</feature>
<keyword evidence="1" id="KW-0812">Transmembrane</keyword>
<feature type="transmembrane region" description="Helical" evidence="1">
    <location>
        <begin position="250"/>
        <end position="271"/>
    </location>
</feature>
<evidence type="ECO:0000256" key="1">
    <source>
        <dbReference type="SAM" id="Phobius"/>
    </source>
</evidence>
<reference evidence="2 3" key="1">
    <citation type="submission" date="2020-07" db="EMBL/GenBank/DDBJ databases">
        <authorList>
            <person name="Sun Q."/>
        </authorList>
    </citation>
    <scope>NUCLEOTIDE SEQUENCE [LARGE SCALE GENOMIC DNA]</scope>
    <source>
        <strain evidence="2 3">MAH-1</strain>
    </source>
</reference>
<protein>
    <recommendedName>
        <fullName evidence="4">DUF393 domain-containing protein</fullName>
    </recommendedName>
</protein>
<feature type="transmembrane region" description="Helical" evidence="1">
    <location>
        <begin position="165"/>
        <end position="183"/>
    </location>
</feature>
<feature type="transmembrane region" description="Helical" evidence="1">
    <location>
        <begin position="190"/>
        <end position="213"/>
    </location>
</feature>
<dbReference type="EMBL" id="JACBJI010000003">
    <property type="protein sequence ID" value="NYA70788.1"/>
    <property type="molecule type" value="Genomic_DNA"/>
</dbReference>
<dbReference type="AlphaFoldDB" id="A0A7Y9C6V5"/>
<dbReference type="Proteomes" id="UP000535020">
    <property type="component" value="Unassembled WGS sequence"/>
</dbReference>
<name>A0A7Y9C6V5_9FLAO</name>
<dbReference type="RefSeq" id="WP_176005612.1">
    <property type="nucleotide sequence ID" value="NZ_JABWMI010000010.1"/>
</dbReference>
<keyword evidence="1" id="KW-1133">Transmembrane helix</keyword>
<feature type="transmembrane region" description="Helical" evidence="1">
    <location>
        <begin position="219"/>
        <end position="238"/>
    </location>
</feature>
<gene>
    <name evidence="2" type="ORF">HZF10_07660</name>
</gene>
<keyword evidence="1" id="KW-0472">Membrane</keyword>
<evidence type="ECO:0000313" key="2">
    <source>
        <dbReference type="EMBL" id="NYA70788.1"/>
    </source>
</evidence>